<reference evidence="6" key="1">
    <citation type="submission" date="2023-06" db="EMBL/GenBank/DDBJ databases">
        <authorList>
            <person name="Noh H."/>
        </authorList>
    </citation>
    <scope>NUCLEOTIDE SEQUENCE</scope>
    <source>
        <strain evidence="6">DUCC20226</strain>
    </source>
</reference>
<dbReference type="GO" id="GO:0005524">
    <property type="term" value="F:ATP binding"/>
    <property type="evidence" value="ECO:0007669"/>
    <property type="project" value="UniProtKB-UniRule"/>
</dbReference>
<dbReference type="PROSITE" id="PS50975">
    <property type="entry name" value="ATP_GRASP"/>
    <property type="match status" value="1"/>
</dbReference>
<dbReference type="Gene3D" id="3.30.1490.20">
    <property type="entry name" value="ATP-grasp fold, A domain"/>
    <property type="match status" value="1"/>
</dbReference>
<dbReference type="InterPro" id="IPR052032">
    <property type="entry name" value="ATP-dep_AA_Ligase"/>
</dbReference>
<dbReference type="AlphaFoldDB" id="A0AAD9W1R8"/>
<keyword evidence="3 4" id="KW-0067">ATP-binding</keyword>
<accession>A0AAD9W1R8</accession>
<dbReference type="SUPFAM" id="SSF56059">
    <property type="entry name" value="Glutathione synthetase ATP-binding domain-like"/>
    <property type="match status" value="1"/>
</dbReference>
<evidence type="ECO:0000256" key="3">
    <source>
        <dbReference type="ARBA" id="ARBA00022840"/>
    </source>
</evidence>
<dbReference type="Gene3D" id="3.30.470.20">
    <property type="entry name" value="ATP-grasp fold, B domain"/>
    <property type="match status" value="1"/>
</dbReference>
<dbReference type="InterPro" id="IPR013815">
    <property type="entry name" value="ATP_grasp_subdomain_1"/>
</dbReference>
<keyword evidence="7" id="KW-1185">Reference proteome</keyword>
<dbReference type="Pfam" id="PF13535">
    <property type="entry name" value="ATP-grasp_4"/>
    <property type="match status" value="1"/>
</dbReference>
<dbReference type="PANTHER" id="PTHR43585">
    <property type="entry name" value="FUMIPYRROLE BIOSYNTHESIS PROTEIN C"/>
    <property type="match status" value="1"/>
</dbReference>
<organism evidence="6 7">
    <name type="scientific">Phomopsis amygdali</name>
    <name type="common">Fusicoccum amygdali</name>
    <dbReference type="NCBI Taxonomy" id="1214568"/>
    <lineage>
        <taxon>Eukaryota</taxon>
        <taxon>Fungi</taxon>
        <taxon>Dikarya</taxon>
        <taxon>Ascomycota</taxon>
        <taxon>Pezizomycotina</taxon>
        <taxon>Sordariomycetes</taxon>
        <taxon>Sordariomycetidae</taxon>
        <taxon>Diaporthales</taxon>
        <taxon>Diaporthaceae</taxon>
        <taxon>Diaporthe</taxon>
    </lineage>
</organism>
<dbReference type="PANTHER" id="PTHR43585:SF2">
    <property type="entry name" value="ATP-GRASP ENZYME FSQD"/>
    <property type="match status" value="1"/>
</dbReference>
<evidence type="ECO:0000313" key="7">
    <source>
        <dbReference type="Proteomes" id="UP001265746"/>
    </source>
</evidence>
<feature type="domain" description="ATP-grasp" evidence="5">
    <location>
        <begin position="34"/>
        <end position="262"/>
    </location>
</feature>
<comment type="caution">
    <text evidence="6">The sequence shown here is derived from an EMBL/GenBank/DDBJ whole genome shotgun (WGS) entry which is preliminary data.</text>
</comment>
<evidence type="ECO:0000256" key="2">
    <source>
        <dbReference type="ARBA" id="ARBA00022741"/>
    </source>
</evidence>
<evidence type="ECO:0000256" key="1">
    <source>
        <dbReference type="ARBA" id="ARBA00022598"/>
    </source>
</evidence>
<name>A0AAD9W1R8_PHOAM</name>
<keyword evidence="2 4" id="KW-0547">Nucleotide-binding</keyword>
<gene>
    <name evidence="6" type="ORF">N8I77_008789</name>
</gene>
<proteinExistence type="predicted"/>
<dbReference type="GO" id="GO:0016874">
    <property type="term" value="F:ligase activity"/>
    <property type="evidence" value="ECO:0007669"/>
    <property type="project" value="UniProtKB-KW"/>
</dbReference>
<dbReference type="InterPro" id="IPR011761">
    <property type="entry name" value="ATP-grasp"/>
</dbReference>
<protein>
    <recommendedName>
        <fullName evidence="5">ATP-grasp domain-containing protein</fullName>
    </recommendedName>
</protein>
<dbReference type="Proteomes" id="UP001265746">
    <property type="component" value="Unassembled WGS sequence"/>
</dbReference>
<evidence type="ECO:0000259" key="5">
    <source>
        <dbReference type="PROSITE" id="PS50975"/>
    </source>
</evidence>
<evidence type="ECO:0000256" key="4">
    <source>
        <dbReference type="PROSITE-ProRule" id="PRU00409"/>
    </source>
</evidence>
<dbReference type="EMBL" id="JAUJFL010000005">
    <property type="protein sequence ID" value="KAK2602239.1"/>
    <property type="molecule type" value="Genomic_DNA"/>
</dbReference>
<evidence type="ECO:0000313" key="6">
    <source>
        <dbReference type="EMBL" id="KAK2602239.1"/>
    </source>
</evidence>
<keyword evidence="1" id="KW-0436">Ligase</keyword>
<sequence>MFRITDATDLAAGADGVSSRRARSDENFVVSADASQLERSEATAWASHSLYLADAGLAATLQSLRYPLIVKPSRGLLSRGVQKVSDAPSMRRAVRSLAQDGLAEHGILIETYVDGPELDANFVLRDGRVLFLEVTDNMPCLGDASTAALTDNFMETVQISSSALPRPEKDTIRASLLDSLLRLGFRSGVFHVEARMAHSAMHYRPHPSGVVDLAPRAAPLASPPPDVFLIEVNAREPGTAGTWATLYTYGVDLGSLQVLRALGDQEGERFAALTTPFAFPEDAVVGGGGGAQYWTAHCIVPIHRDDLYIPGNFVARVCAALPDVAPYVSRAELYAPAGTRVSPTAGSGWMAYFLLFSRESREHLLLMYQRVTEVSRRVLDEASGYCDARVTLTEARSSL</sequence>
<dbReference type="GO" id="GO:0046872">
    <property type="term" value="F:metal ion binding"/>
    <property type="evidence" value="ECO:0007669"/>
    <property type="project" value="InterPro"/>
</dbReference>